<reference evidence="9" key="1">
    <citation type="journal article" date="2019" name="Int. J. Syst. Evol. Microbiol.">
        <title>The Global Catalogue of Microorganisms (GCM) 10K type strain sequencing project: providing services to taxonomists for standard genome sequencing and annotation.</title>
        <authorList>
            <consortium name="The Broad Institute Genomics Platform"/>
            <consortium name="The Broad Institute Genome Sequencing Center for Infectious Disease"/>
            <person name="Wu L."/>
            <person name="Ma J."/>
        </authorList>
    </citation>
    <scope>NUCLEOTIDE SEQUENCE [LARGE SCALE GENOMIC DNA]</scope>
    <source>
        <strain evidence="9">KCTC 52366</strain>
    </source>
</reference>
<dbReference type="SUPFAM" id="SSF48452">
    <property type="entry name" value="TPR-like"/>
    <property type="match status" value="1"/>
</dbReference>
<keyword evidence="4 6" id="KW-0472">Membrane</keyword>
<evidence type="ECO:0000313" key="9">
    <source>
        <dbReference type="Proteomes" id="UP001595632"/>
    </source>
</evidence>
<dbReference type="InterPro" id="IPR016982">
    <property type="entry name" value="Mms48"/>
</dbReference>
<keyword evidence="2 6" id="KW-0812">Transmembrane</keyword>
<organism evidence="8 9">
    <name type="scientific">Psychromarinibacter halotolerans</name>
    <dbReference type="NCBI Taxonomy" id="1775175"/>
    <lineage>
        <taxon>Bacteria</taxon>
        <taxon>Pseudomonadati</taxon>
        <taxon>Pseudomonadota</taxon>
        <taxon>Alphaproteobacteria</taxon>
        <taxon>Rhodobacterales</taxon>
        <taxon>Paracoccaceae</taxon>
        <taxon>Psychromarinibacter</taxon>
    </lineage>
</organism>
<proteinExistence type="predicted"/>
<evidence type="ECO:0000256" key="1">
    <source>
        <dbReference type="ARBA" id="ARBA00004370"/>
    </source>
</evidence>
<dbReference type="PIRSF" id="PIRSF031802">
    <property type="entry name" value="UCP031802"/>
    <property type="match status" value="1"/>
</dbReference>
<name>A0ABV7GKW7_9RHOB</name>
<accession>A0ABV7GKW7</accession>
<sequence length="519" mass="56161">MLWSLVKVVLFVALIAAATLGAGYLMETDGGIRVSVANTEFNLGPLQAVIAMILLVVVVWLFIKLVGFLVACLRFLNGDETAISRYFARNRERKGFQALADGMMALASGEGRVAMAKAQKAEKYLHRPELTNLLTAQAAELAGDRRKAEETYKLLLSDDRTRFVGVRGIMKQKLAEGQTDTALKLAEKAFALKPKHEEVQDILLRLQAEKGDWSGARHTLGAKLKHGSLPRDVFRRRDAVLALSEAKDVLDEDKSVESREAAIEANRLSPDLIPAAVLAAQGYIDQNKPRYAARVLKKAWEVQPHPDLAAAFAEIAPDETPQERIKRFQTLTKLKPDHPETRMLLAELNLAAEDFPAARRALGDLAQSDPTARSLAIMAAVERGEGADESVVRAYLARALTASRGPQWVCDNCQSIHAHWAPVCSNCSAFDTLSWRVPAEGEVAMPGSTGMLPLIVGKPNQPANVPATVADAEVADPVAPPVADAPDSPAPAPSQDAEATKTAEVSDAEIVEDDADKKP</sequence>
<feature type="domain" description="HemY N-terminal" evidence="7">
    <location>
        <begin position="30"/>
        <end position="143"/>
    </location>
</feature>
<keyword evidence="3 6" id="KW-1133">Transmembrane helix</keyword>
<dbReference type="Proteomes" id="UP001595632">
    <property type="component" value="Unassembled WGS sequence"/>
</dbReference>
<evidence type="ECO:0000256" key="4">
    <source>
        <dbReference type="ARBA" id="ARBA00023136"/>
    </source>
</evidence>
<feature type="compositionally biased region" description="Acidic residues" evidence="5">
    <location>
        <begin position="506"/>
        <end position="519"/>
    </location>
</feature>
<dbReference type="Pfam" id="PF07219">
    <property type="entry name" value="HemY_N"/>
    <property type="match status" value="1"/>
</dbReference>
<gene>
    <name evidence="8" type="ORF">ACFOGP_05910</name>
</gene>
<comment type="subcellular location">
    <subcellularLocation>
        <location evidence="1">Membrane</location>
    </subcellularLocation>
</comment>
<dbReference type="InterPro" id="IPR010817">
    <property type="entry name" value="HemY_N"/>
</dbReference>
<feature type="transmembrane region" description="Helical" evidence="6">
    <location>
        <begin position="45"/>
        <end position="76"/>
    </location>
</feature>
<evidence type="ECO:0000313" key="8">
    <source>
        <dbReference type="EMBL" id="MFC3142233.1"/>
    </source>
</evidence>
<evidence type="ECO:0000259" key="7">
    <source>
        <dbReference type="Pfam" id="PF07219"/>
    </source>
</evidence>
<evidence type="ECO:0000256" key="5">
    <source>
        <dbReference type="SAM" id="MobiDB-lite"/>
    </source>
</evidence>
<dbReference type="Gene3D" id="1.25.40.10">
    <property type="entry name" value="Tetratricopeptide repeat domain"/>
    <property type="match status" value="1"/>
</dbReference>
<feature type="compositionally biased region" description="Low complexity" evidence="5">
    <location>
        <begin position="471"/>
        <end position="497"/>
    </location>
</feature>
<evidence type="ECO:0000256" key="2">
    <source>
        <dbReference type="ARBA" id="ARBA00022692"/>
    </source>
</evidence>
<dbReference type="EMBL" id="JBHRTB010000010">
    <property type="protein sequence ID" value="MFC3142233.1"/>
    <property type="molecule type" value="Genomic_DNA"/>
</dbReference>
<evidence type="ECO:0000256" key="6">
    <source>
        <dbReference type="SAM" id="Phobius"/>
    </source>
</evidence>
<dbReference type="InterPro" id="IPR011990">
    <property type="entry name" value="TPR-like_helical_dom_sf"/>
</dbReference>
<dbReference type="RefSeq" id="WP_275634107.1">
    <property type="nucleotide sequence ID" value="NZ_JARGYD010000007.1"/>
</dbReference>
<keyword evidence="9" id="KW-1185">Reference proteome</keyword>
<feature type="region of interest" description="Disordered" evidence="5">
    <location>
        <begin position="471"/>
        <end position="519"/>
    </location>
</feature>
<protein>
    <submittedName>
        <fullName evidence="8">Heme biosynthesis HemY N-terminal domain-containing protein</fullName>
    </submittedName>
</protein>
<comment type="caution">
    <text evidence="8">The sequence shown here is derived from an EMBL/GenBank/DDBJ whole genome shotgun (WGS) entry which is preliminary data.</text>
</comment>
<evidence type="ECO:0000256" key="3">
    <source>
        <dbReference type="ARBA" id="ARBA00022989"/>
    </source>
</evidence>